<evidence type="ECO:0000313" key="1">
    <source>
        <dbReference type="EMBL" id="QJA81324.1"/>
    </source>
</evidence>
<accession>A0A6M3KI84</accession>
<dbReference type="AlphaFoldDB" id="A0A6M3KI84"/>
<dbReference type="EMBL" id="MT142455">
    <property type="protein sequence ID" value="QJA81324.1"/>
    <property type="molecule type" value="Genomic_DNA"/>
</dbReference>
<dbReference type="InterPro" id="IPR013320">
    <property type="entry name" value="ConA-like_dom_sf"/>
</dbReference>
<dbReference type="GO" id="GO:0030246">
    <property type="term" value="F:carbohydrate binding"/>
    <property type="evidence" value="ECO:0007669"/>
    <property type="project" value="UniProtKB-KW"/>
</dbReference>
<name>A0A6M3KI84_9ZZZZ</name>
<reference evidence="1" key="1">
    <citation type="submission" date="2020-03" db="EMBL/GenBank/DDBJ databases">
        <title>The deep terrestrial virosphere.</title>
        <authorList>
            <person name="Holmfeldt K."/>
            <person name="Nilsson E."/>
            <person name="Simone D."/>
            <person name="Lopez-Fernandez M."/>
            <person name="Wu X."/>
            <person name="de Brujin I."/>
            <person name="Lundin D."/>
            <person name="Andersson A."/>
            <person name="Bertilsson S."/>
            <person name="Dopson M."/>
        </authorList>
    </citation>
    <scope>NUCLEOTIDE SEQUENCE</scope>
    <source>
        <strain evidence="1">MM415A00555</strain>
    </source>
</reference>
<protein>
    <submittedName>
        <fullName evidence="1">Putative lectin/glucanase superfamily protein</fullName>
    </submittedName>
</protein>
<keyword evidence="1" id="KW-0430">Lectin</keyword>
<organism evidence="1">
    <name type="scientific">viral metagenome</name>
    <dbReference type="NCBI Taxonomy" id="1070528"/>
    <lineage>
        <taxon>unclassified sequences</taxon>
        <taxon>metagenomes</taxon>
        <taxon>organismal metagenomes</taxon>
    </lineage>
</organism>
<sequence>MTAIHKKNDLLLYLKMEGDQGSTNFIDSSSYARIITTGNTAYIDQTEKAVGTSSGRFISTSWEIAGGAPYLIVPSLDYLGDITVEYYLKFYGINSQHYRMSLSQNSPGQAFQISYGMRSPSEGSYYPGSYVIFAIGSQAWYMSYSNYNLIQYDLNNMAQGDYADFPIPDEGFEHHAFVVEGDTVRWFLDGRKMAEQDGCITVPTLTETMTIGNHSSADYLIYGWLDEFQITAGAKYDRDFDVPSTFDPNDLTTSIEGRLSLSLEYAITSHDIYWLSNYLYRYRITVDRTKFFMDRESYYLPLLICADVGMDRVDLSRIFGTVGGYTYRKCIAITLDDKITQVPVVVRTWDHDGQIASIYACVPRVKGIDWHENTVLYFYYGSNNHVDNPNVTDA</sequence>
<proteinExistence type="predicted"/>
<dbReference type="Pfam" id="PF13385">
    <property type="entry name" value="Laminin_G_3"/>
    <property type="match status" value="1"/>
</dbReference>
<dbReference type="Gene3D" id="2.60.120.200">
    <property type="match status" value="1"/>
</dbReference>
<dbReference type="SUPFAM" id="SSF49899">
    <property type="entry name" value="Concanavalin A-like lectins/glucanases"/>
    <property type="match status" value="1"/>
</dbReference>
<gene>
    <name evidence="1" type="ORF">MM415A00555_0015</name>
</gene>